<dbReference type="EMBL" id="JAOQJL010000027">
    <property type="protein sequence ID" value="MCU6766299.1"/>
    <property type="molecule type" value="Genomic_DNA"/>
</dbReference>
<dbReference type="Pfam" id="PF01321">
    <property type="entry name" value="Creatinase_N"/>
    <property type="match status" value="1"/>
</dbReference>
<feature type="domain" description="Creatinase N-terminal" evidence="2">
    <location>
        <begin position="11"/>
        <end position="112"/>
    </location>
</feature>
<proteinExistence type="predicted"/>
<keyword evidence="4" id="KW-1185">Reference proteome</keyword>
<feature type="domain" description="Peptidase M24" evidence="1">
    <location>
        <begin position="145"/>
        <end position="329"/>
    </location>
</feature>
<accession>A0ABT2TVN7</accession>
<dbReference type="InterPro" id="IPR050659">
    <property type="entry name" value="Peptidase_M24B"/>
</dbReference>
<dbReference type="CDD" id="cd01066">
    <property type="entry name" value="APP_MetAP"/>
    <property type="match status" value="1"/>
</dbReference>
<evidence type="ECO:0000313" key="4">
    <source>
        <dbReference type="Proteomes" id="UP001652409"/>
    </source>
</evidence>
<dbReference type="InterPro" id="IPR029149">
    <property type="entry name" value="Creatin/AminoP/Spt16_N"/>
</dbReference>
<sequence>MSITDEVQVKLDRVRGLMKEKHLDVVLLSKNENFFWITGGKSAFVDKSGPAASKIMITAEQNYVVCNSSERYRVMDEELTDGTFELIPYLWHESEAKVLEQYLAGKKVASDNGCYGEDIGTDIQHLRYVLTDAEVARFRMIGPEAAQILEDCCRQIKKGDSEMEVAGMVNGAFFAKGYQMPVTLVAADERLKKYRHPIPTDNRVEKYMMVAICPQKYGLTVSLTRLVSFGQVDEDKKKRLDAVLKVDAAYILSTVPGVKAKDVLEAGKKVYEEEGYGEDFHLHHQGGALGYPTRDYCTDFSNTETVLEHQAFSWNPTIAGVKAEDTFIVIDGKPEVISHTGSWVYEDVTYKGQHILRPGILVL</sequence>
<dbReference type="SUPFAM" id="SSF53092">
    <property type="entry name" value="Creatinase/prolidase N-terminal domain"/>
    <property type="match status" value="1"/>
</dbReference>
<dbReference type="Proteomes" id="UP001652409">
    <property type="component" value="Unassembled WGS sequence"/>
</dbReference>
<dbReference type="InterPro" id="IPR000587">
    <property type="entry name" value="Creatinase_N"/>
</dbReference>
<evidence type="ECO:0000259" key="2">
    <source>
        <dbReference type="Pfam" id="PF01321"/>
    </source>
</evidence>
<comment type="caution">
    <text evidence="3">The sequence shown here is derived from an EMBL/GenBank/DDBJ whole genome shotgun (WGS) entry which is preliminary data.</text>
</comment>
<organism evidence="3 4">
    <name type="scientific">Blautia ammoniilytica</name>
    <dbReference type="NCBI Taxonomy" id="2981782"/>
    <lineage>
        <taxon>Bacteria</taxon>
        <taxon>Bacillati</taxon>
        <taxon>Bacillota</taxon>
        <taxon>Clostridia</taxon>
        <taxon>Lachnospirales</taxon>
        <taxon>Lachnospiraceae</taxon>
        <taxon>Blautia</taxon>
    </lineage>
</organism>
<dbReference type="Gene3D" id="3.90.230.10">
    <property type="entry name" value="Creatinase/methionine aminopeptidase superfamily"/>
    <property type="match status" value="1"/>
</dbReference>
<gene>
    <name evidence="3" type="ORF">OCV61_12875</name>
</gene>
<evidence type="ECO:0000259" key="1">
    <source>
        <dbReference type="Pfam" id="PF00557"/>
    </source>
</evidence>
<dbReference type="PANTHER" id="PTHR46112">
    <property type="entry name" value="AMINOPEPTIDASE"/>
    <property type="match status" value="1"/>
</dbReference>
<name>A0ABT2TVN7_9FIRM</name>
<dbReference type="SUPFAM" id="SSF55920">
    <property type="entry name" value="Creatinase/aminopeptidase"/>
    <property type="match status" value="1"/>
</dbReference>
<reference evidence="3 4" key="1">
    <citation type="journal article" date="2021" name="ISME Commun">
        <title>Automated analysis of genomic sequences facilitates high-throughput and comprehensive description of bacteria.</title>
        <authorList>
            <person name="Hitch T.C.A."/>
        </authorList>
    </citation>
    <scope>NUCLEOTIDE SEQUENCE [LARGE SCALE GENOMIC DNA]</scope>
    <source>
        <strain evidence="3 4">Sanger_23</strain>
    </source>
</reference>
<protein>
    <submittedName>
        <fullName evidence="3">M24 family metallopeptidase</fullName>
    </submittedName>
</protein>
<evidence type="ECO:0000313" key="3">
    <source>
        <dbReference type="EMBL" id="MCU6766299.1"/>
    </source>
</evidence>
<dbReference type="PANTHER" id="PTHR46112:SF2">
    <property type="entry name" value="XAA-PRO AMINOPEPTIDASE P-RELATED"/>
    <property type="match status" value="1"/>
</dbReference>
<dbReference type="Pfam" id="PF00557">
    <property type="entry name" value="Peptidase_M24"/>
    <property type="match status" value="1"/>
</dbReference>
<dbReference type="RefSeq" id="WP_158422129.1">
    <property type="nucleotide sequence ID" value="NZ_JAOQJL010000027.1"/>
</dbReference>
<dbReference type="Gene3D" id="3.40.350.10">
    <property type="entry name" value="Creatinase/prolidase N-terminal domain"/>
    <property type="match status" value="1"/>
</dbReference>
<dbReference type="InterPro" id="IPR036005">
    <property type="entry name" value="Creatinase/aminopeptidase-like"/>
</dbReference>
<dbReference type="InterPro" id="IPR000994">
    <property type="entry name" value="Pept_M24"/>
</dbReference>